<keyword evidence="5 6" id="KW-0472">Membrane</keyword>
<dbReference type="EMBL" id="JBHSDV010000003">
    <property type="protein sequence ID" value="MFC4388407.1"/>
    <property type="molecule type" value="Genomic_DNA"/>
</dbReference>
<sequence length="357" mass="40956">MADQTKRIRTVIQLVILCLFVLFIYLLIILFPYYKSGIVVIFQISIPFLISGLIAYLLHPVINWLEKKKIPRTIAILFIYFTFFISAGLGIYFSFPMFVKQIEDFQANIPELMEQYREFIYMIYEQTAFLPEGFHQEMDQLFIDLETGLIERLTSLMKNIAVLFDMFVMLAVIPILVFYFLKDYEKLQKSILRLVPKKYQSFTCNLASEMEDSLGQYIRGQILVCFLVGLLSFLLLKWFGMSYALLLGIISGLTNFIPYFGPIIGAVPAIFIAFTISERMVWFVLGAVLLVQLAEGNLLSPYIVGKSMHIHPVYLILTLFVAAKVAGVIGMILAIPVLAIARVAVPLIWKQFKQIDR</sequence>
<feature type="transmembrane region" description="Helical" evidence="6">
    <location>
        <begin position="256"/>
        <end position="274"/>
    </location>
</feature>
<feature type="transmembrane region" description="Helical" evidence="6">
    <location>
        <begin position="12"/>
        <end position="34"/>
    </location>
</feature>
<feature type="transmembrane region" description="Helical" evidence="6">
    <location>
        <begin position="74"/>
        <end position="95"/>
    </location>
</feature>
<feature type="transmembrane region" description="Helical" evidence="6">
    <location>
        <begin position="316"/>
        <end position="349"/>
    </location>
</feature>
<comment type="similarity">
    <text evidence="2">Belongs to the autoinducer-2 exporter (AI-2E) (TC 2.A.86) family.</text>
</comment>
<gene>
    <name evidence="7" type="ORF">ACFOZ1_11415</name>
</gene>
<keyword evidence="3 6" id="KW-0812">Transmembrane</keyword>
<accession>A0ABV8VX00</accession>
<keyword evidence="4 6" id="KW-1133">Transmembrane helix</keyword>
<comment type="caution">
    <text evidence="7">The sequence shown here is derived from an EMBL/GenBank/DDBJ whole genome shotgun (WGS) entry which is preliminary data.</text>
</comment>
<dbReference type="RefSeq" id="WP_390199394.1">
    <property type="nucleotide sequence ID" value="NZ_JBHSDV010000003.1"/>
</dbReference>
<feature type="transmembrane region" description="Helical" evidence="6">
    <location>
        <begin position="160"/>
        <end position="181"/>
    </location>
</feature>
<dbReference type="Proteomes" id="UP001595880">
    <property type="component" value="Unassembled WGS sequence"/>
</dbReference>
<name>A0ABV8VX00_9BACI</name>
<evidence type="ECO:0000313" key="8">
    <source>
        <dbReference type="Proteomes" id="UP001595880"/>
    </source>
</evidence>
<reference evidence="8" key="1">
    <citation type="journal article" date="2019" name="Int. J. Syst. Evol. Microbiol.">
        <title>The Global Catalogue of Microorganisms (GCM) 10K type strain sequencing project: providing services to taxonomists for standard genome sequencing and annotation.</title>
        <authorList>
            <consortium name="The Broad Institute Genomics Platform"/>
            <consortium name="The Broad Institute Genome Sequencing Center for Infectious Disease"/>
            <person name="Wu L."/>
            <person name="Ma J."/>
        </authorList>
    </citation>
    <scope>NUCLEOTIDE SEQUENCE [LARGE SCALE GENOMIC DNA]</scope>
    <source>
        <strain evidence="8">KACC 14058</strain>
    </source>
</reference>
<proteinExistence type="inferred from homology"/>
<evidence type="ECO:0000256" key="4">
    <source>
        <dbReference type="ARBA" id="ARBA00022989"/>
    </source>
</evidence>
<evidence type="ECO:0000256" key="5">
    <source>
        <dbReference type="ARBA" id="ARBA00023136"/>
    </source>
</evidence>
<evidence type="ECO:0000313" key="7">
    <source>
        <dbReference type="EMBL" id="MFC4388407.1"/>
    </source>
</evidence>
<evidence type="ECO:0000256" key="1">
    <source>
        <dbReference type="ARBA" id="ARBA00004141"/>
    </source>
</evidence>
<keyword evidence="8" id="KW-1185">Reference proteome</keyword>
<dbReference type="Pfam" id="PF01594">
    <property type="entry name" value="AI-2E_transport"/>
    <property type="match status" value="1"/>
</dbReference>
<evidence type="ECO:0000256" key="3">
    <source>
        <dbReference type="ARBA" id="ARBA00022692"/>
    </source>
</evidence>
<feature type="transmembrane region" description="Helical" evidence="6">
    <location>
        <begin position="40"/>
        <end position="62"/>
    </location>
</feature>
<comment type="subcellular location">
    <subcellularLocation>
        <location evidence="1">Membrane</location>
        <topology evidence="1">Multi-pass membrane protein</topology>
    </subcellularLocation>
</comment>
<evidence type="ECO:0000256" key="6">
    <source>
        <dbReference type="SAM" id="Phobius"/>
    </source>
</evidence>
<protein>
    <submittedName>
        <fullName evidence="7">AI-2E family transporter</fullName>
    </submittedName>
</protein>
<dbReference type="PANTHER" id="PTHR21716:SF15">
    <property type="entry name" value="TRANSPORT PROTEIN YRRI-RELATED"/>
    <property type="match status" value="1"/>
</dbReference>
<dbReference type="PANTHER" id="PTHR21716">
    <property type="entry name" value="TRANSMEMBRANE PROTEIN"/>
    <property type="match status" value="1"/>
</dbReference>
<organism evidence="7 8">
    <name type="scientific">Gracilibacillus marinus</name>
    <dbReference type="NCBI Taxonomy" id="630535"/>
    <lineage>
        <taxon>Bacteria</taxon>
        <taxon>Bacillati</taxon>
        <taxon>Bacillota</taxon>
        <taxon>Bacilli</taxon>
        <taxon>Bacillales</taxon>
        <taxon>Bacillaceae</taxon>
        <taxon>Gracilibacillus</taxon>
    </lineage>
</organism>
<feature type="transmembrane region" description="Helical" evidence="6">
    <location>
        <begin position="222"/>
        <end position="250"/>
    </location>
</feature>
<feature type="transmembrane region" description="Helical" evidence="6">
    <location>
        <begin position="281"/>
        <end position="304"/>
    </location>
</feature>
<dbReference type="InterPro" id="IPR002549">
    <property type="entry name" value="AI-2E-like"/>
</dbReference>
<evidence type="ECO:0000256" key="2">
    <source>
        <dbReference type="ARBA" id="ARBA00009773"/>
    </source>
</evidence>